<evidence type="ECO:0008006" key="3">
    <source>
        <dbReference type="Google" id="ProtNLM"/>
    </source>
</evidence>
<accession>A0A3P1ALE6</accession>
<sequence length="277" mass="33189">MIDKMLADVNSLLELYHFCEWHEVECWTKIEVHIRLMERLITDMNDKIRSYVFSSVVEEIRYFKEVQPLIIKEYIFITTLKRFYNLASPMDLEQPKTYKKEISALRDFINAEKEFYNYIKKTHTYNDERYFRRLSDSGAVPTLYSLNADLESSCSHGLLLAKITACEKLVEFYTRKLNRLKAPFQAEQPKETLPLEWKANKVDAVELVYALYYYGAVDTDKCTVQELAKQFGELFQIQITEQLYREYIDIKRRKIEPARFLVKLLNHFRNRVEEEYT</sequence>
<protein>
    <recommendedName>
        <fullName evidence="3">RteC protein</fullName>
    </recommendedName>
</protein>
<evidence type="ECO:0000313" key="2">
    <source>
        <dbReference type="Proteomes" id="UP000268372"/>
    </source>
</evidence>
<proteinExistence type="predicted"/>
<keyword evidence="2" id="KW-1185">Reference proteome</keyword>
<dbReference type="RefSeq" id="WP_124900498.1">
    <property type="nucleotide sequence ID" value="NZ_RQTJ01000050.1"/>
</dbReference>
<name>A0A3P1ALE6_9FLAO</name>
<evidence type="ECO:0000313" key="1">
    <source>
        <dbReference type="EMBL" id="RRA89841.1"/>
    </source>
</evidence>
<dbReference type="Pfam" id="PF09357">
    <property type="entry name" value="RteC"/>
    <property type="match status" value="1"/>
</dbReference>
<dbReference type="EMBL" id="RQTJ01000050">
    <property type="protein sequence ID" value="RRA89841.1"/>
    <property type="molecule type" value="Genomic_DNA"/>
</dbReference>
<organism evidence="1 2">
    <name type="scientific">Paenimyroides viscosum</name>
    <dbReference type="NCBI Taxonomy" id="2488729"/>
    <lineage>
        <taxon>Bacteria</taxon>
        <taxon>Pseudomonadati</taxon>
        <taxon>Bacteroidota</taxon>
        <taxon>Flavobacteriia</taxon>
        <taxon>Flavobacteriales</taxon>
        <taxon>Flavobacteriaceae</taxon>
        <taxon>Paenimyroides</taxon>
    </lineage>
</organism>
<dbReference type="InterPro" id="IPR018534">
    <property type="entry name" value="Tet_reg_excision_RteC"/>
</dbReference>
<dbReference type="OrthoDB" id="790983at2"/>
<gene>
    <name evidence="1" type="ORF">EG242_14070</name>
</gene>
<dbReference type="AlphaFoldDB" id="A0A3P1ALE6"/>
<dbReference type="Proteomes" id="UP000268372">
    <property type="component" value="Unassembled WGS sequence"/>
</dbReference>
<reference evidence="1 2" key="1">
    <citation type="submission" date="2018-11" db="EMBL/GenBank/DDBJ databases">
        <title>Flavobacterium sp. nov., YIM 102796 draft genome.</title>
        <authorList>
            <person name="Li G."/>
            <person name="Jiang Y."/>
        </authorList>
    </citation>
    <scope>NUCLEOTIDE SEQUENCE [LARGE SCALE GENOMIC DNA]</scope>
    <source>
        <strain evidence="1 2">YIM 102796</strain>
    </source>
</reference>
<comment type="caution">
    <text evidence="1">The sequence shown here is derived from an EMBL/GenBank/DDBJ whole genome shotgun (WGS) entry which is preliminary data.</text>
</comment>